<reference evidence="2" key="1">
    <citation type="submission" date="2016-10" db="EMBL/GenBank/DDBJ databases">
        <authorList>
            <person name="Varghese N."/>
            <person name="Submissions S."/>
        </authorList>
    </citation>
    <scope>NUCLEOTIDE SEQUENCE [LARGE SCALE GENOMIC DNA]</scope>
    <source>
        <strain evidence="2">CGMCC 4.3147</strain>
    </source>
</reference>
<evidence type="ECO:0000313" key="1">
    <source>
        <dbReference type="EMBL" id="SDK52635.1"/>
    </source>
</evidence>
<keyword evidence="2" id="KW-1185">Reference proteome</keyword>
<accession>A0A1G9CME6</accession>
<dbReference type="Pfam" id="PF08798">
    <property type="entry name" value="CRISPR_assoc"/>
    <property type="match status" value="1"/>
</dbReference>
<dbReference type="Gene3D" id="3.30.70.1210">
    <property type="entry name" value="Crispr-associated protein, domain 2"/>
    <property type="match status" value="1"/>
</dbReference>
<dbReference type="InterPro" id="IPR010179">
    <property type="entry name" value="CRISPR-assoc_prot_Cse3"/>
</dbReference>
<protein>
    <submittedName>
        <fullName evidence="1">CRISPR-associated protein, Cse3 family</fullName>
    </submittedName>
</protein>
<dbReference type="Gene3D" id="3.30.70.1200">
    <property type="entry name" value="Crispr-associated protein, domain 1"/>
    <property type="match status" value="1"/>
</dbReference>
<dbReference type="CDD" id="cd09727">
    <property type="entry name" value="Cas6_I-E"/>
    <property type="match status" value="1"/>
</dbReference>
<dbReference type="EMBL" id="FNGF01000001">
    <property type="protein sequence ID" value="SDK52635.1"/>
    <property type="molecule type" value="Genomic_DNA"/>
</dbReference>
<dbReference type="RefSeq" id="WP_091041889.1">
    <property type="nucleotide sequence ID" value="NZ_FNGF01000001.1"/>
</dbReference>
<dbReference type="Proteomes" id="UP000198662">
    <property type="component" value="Unassembled WGS sequence"/>
</dbReference>
<dbReference type="SMART" id="SM01101">
    <property type="entry name" value="CRISPR_assoc"/>
    <property type="match status" value="1"/>
</dbReference>
<dbReference type="NCBIfam" id="TIGR01907">
    <property type="entry name" value="casE_Cse3"/>
    <property type="match status" value="1"/>
</dbReference>
<sequence>MTTSLNLVRITLNTASRDVQRDLSDAKQMHTTLMRLLPDAMGEDPRKQANLLFRVEDDPRGITVLAQASHPLLPSNLPTGYGTTERKDISPLLRALRAGMAVRYRIDLNPTRSERRSALTAANADSERPRRPRGIVRALTGADADTWWRERAAANGLTVHTLLPTAPAWPPPRNARTGRGAITFTLCRYDGIATITDPALLGTALTEGIGRAKPYGAGLLTILPGPA</sequence>
<dbReference type="SUPFAM" id="SSF117987">
    <property type="entry name" value="CRISPR-associated protein"/>
    <property type="match status" value="2"/>
</dbReference>
<dbReference type="AlphaFoldDB" id="A0A1G9CME6"/>
<gene>
    <name evidence="1" type="ORF">SAMN05216298_0409</name>
</gene>
<name>A0A1G9CME6_9ACTN</name>
<organism evidence="1 2">
    <name type="scientific">Glycomyces sambucus</name>
    <dbReference type="NCBI Taxonomy" id="380244"/>
    <lineage>
        <taxon>Bacteria</taxon>
        <taxon>Bacillati</taxon>
        <taxon>Actinomycetota</taxon>
        <taxon>Actinomycetes</taxon>
        <taxon>Glycomycetales</taxon>
        <taxon>Glycomycetaceae</taxon>
        <taxon>Glycomyces</taxon>
    </lineage>
</organism>
<evidence type="ECO:0000313" key="2">
    <source>
        <dbReference type="Proteomes" id="UP000198662"/>
    </source>
</evidence>
<dbReference type="STRING" id="380244.SAMN05216298_0409"/>
<proteinExistence type="predicted"/>
<dbReference type="OrthoDB" id="9795689at2"/>